<evidence type="ECO:0000313" key="1">
    <source>
        <dbReference type="EMBL" id="GIY51858.1"/>
    </source>
</evidence>
<protein>
    <submittedName>
        <fullName evidence="1">Uncharacterized protein</fullName>
    </submittedName>
</protein>
<name>A0AAV4U235_9ARAC</name>
<sequence length="80" mass="9293">MGSRNKKECQIIESVHGSGEEVKRTGLDSFYEGARARIYVAPNNEIRIARRSQSSTEVSFYEFPRLNRRFDGRLFKYCIA</sequence>
<keyword evidence="2" id="KW-1185">Reference proteome</keyword>
<reference evidence="1 2" key="1">
    <citation type="submission" date="2021-06" db="EMBL/GenBank/DDBJ databases">
        <title>Caerostris darwini draft genome.</title>
        <authorList>
            <person name="Kono N."/>
            <person name="Arakawa K."/>
        </authorList>
    </citation>
    <scope>NUCLEOTIDE SEQUENCE [LARGE SCALE GENOMIC DNA]</scope>
</reference>
<dbReference type="Proteomes" id="UP001054837">
    <property type="component" value="Unassembled WGS sequence"/>
</dbReference>
<organism evidence="1 2">
    <name type="scientific">Caerostris darwini</name>
    <dbReference type="NCBI Taxonomy" id="1538125"/>
    <lineage>
        <taxon>Eukaryota</taxon>
        <taxon>Metazoa</taxon>
        <taxon>Ecdysozoa</taxon>
        <taxon>Arthropoda</taxon>
        <taxon>Chelicerata</taxon>
        <taxon>Arachnida</taxon>
        <taxon>Araneae</taxon>
        <taxon>Araneomorphae</taxon>
        <taxon>Entelegynae</taxon>
        <taxon>Araneoidea</taxon>
        <taxon>Araneidae</taxon>
        <taxon>Caerostris</taxon>
    </lineage>
</organism>
<accession>A0AAV4U235</accession>
<gene>
    <name evidence="1" type="ORF">CDAR_10721</name>
</gene>
<dbReference type="EMBL" id="BPLQ01010611">
    <property type="protein sequence ID" value="GIY51858.1"/>
    <property type="molecule type" value="Genomic_DNA"/>
</dbReference>
<proteinExistence type="predicted"/>
<evidence type="ECO:0000313" key="2">
    <source>
        <dbReference type="Proteomes" id="UP001054837"/>
    </source>
</evidence>
<dbReference type="AlphaFoldDB" id="A0AAV4U235"/>
<comment type="caution">
    <text evidence="1">The sequence shown here is derived from an EMBL/GenBank/DDBJ whole genome shotgun (WGS) entry which is preliminary data.</text>
</comment>